<accession>A0A4R1RNE4</accession>
<name>A0A4R1RNE4_HYDET</name>
<dbReference type="EMBL" id="SLUN01000014">
    <property type="protein sequence ID" value="TCL67430.1"/>
    <property type="molecule type" value="Genomic_DNA"/>
</dbReference>
<gene>
    <name evidence="2" type="ORF">EDC14_1014120</name>
</gene>
<evidence type="ECO:0000313" key="3">
    <source>
        <dbReference type="Proteomes" id="UP000295008"/>
    </source>
</evidence>
<proteinExistence type="predicted"/>
<sequence>MKQYEKGIALVLAIIIVLVISLFLLSLNGVRKDQITSVNLKNKSDKAFELCEAGIEWAARYLANQNQIGEEIEDQNDPLTEEPLGSGNGFCNITWHYDAAQGKYIIKSEATQDGIHRSLQVSIQLQNPLLDYKVASWGGDEAKLTLTGRVEGSVFADSPVDLYFCIADQLAVTQRYYKNTYINKKLALISSDQIKLVNYIAPPTVSFSAYKKDAQEAKIYGKGFYYPGDQTIIFDENYSQDYFKDKIVYADGDLTIKLKGHLHLFNYKEAKMRCNNTVFVAKGNLTITCDDLLFFWRSSIINVNNDKLTLIAGKKLTFDPQIITDSANVNFIGMWYSGEEIDLEPWIGGKDIQLDGMVIAKKGGTVKLWVLKNFFKWQGLDDAHLKMKTITFSDWQENHE</sequence>
<keyword evidence="1" id="KW-1133">Transmembrane helix</keyword>
<keyword evidence="1" id="KW-0812">Transmembrane</keyword>
<evidence type="ECO:0000256" key="1">
    <source>
        <dbReference type="SAM" id="Phobius"/>
    </source>
</evidence>
<keyword evidence="1" id="KW-0472">Membrane</keyword>
<dbReference type="RefSeq" id="WP_132014679.1">
    <property type="nucleotide sequence ID" value="NZ_SLUN01000014.1"/>
</dbReference>
<evidence type="ECO:0000313" key="2">
    <source>
        <dbReference type="EMBL" id="TCL67430.1"/>
    </source>
</evidence>
<organism evidence="2 3">
    <name type="scientific">Hydrogenispora ethanolica</name>
    <dbReference type="NCBI Taxonomy" id="1082276"/>
    <lineage>
        <taxon>Bacteria</taxon>
        <taxon>Bacillati</taxon>
        <taxon>Bacillota</taxon>
        <taxon>Hydrogenispora</taxon>
    </lineage>
</organism>
<feature type="transmembrane region" description="Helical" evidence="1">
    <location>
        <begin position="7"/>
        <end position="27"/>
    </location>
</feature>
<comment type="caution">
    <text evidence="2">The sequence shown here is derived from an EMBL/GenBank/DDBJ whole genome shotgun (WGS) entry which is preliminary data.</text>
</comment>
<dbReference type="Proteomes" id="UP000295008">
    <property type="component" value="Unassembled WGS sequence"/>
</dbReference>
<reference evidence="2 3" key="1">
    <citation type="submission" date="2019-03" db="EMBL/GenBank/DDBJ databases">
        <title>Genomic Encyclopedia of Type Strains, Phase IV (KMG-IV): sequencing the most valuable type-strain genomes for metagenomic binning, comparative biology and taxonomic classification.</title>
        <authorList>
            <person name="Goeker M."/>
        </authorList>
    </citation>
    <scope>NUCLEOTIDE SEQUENCE [LARGE SCALE GENOMIC DNA]</scope>
    <source>
        <strain evidence="2 3">LX-B</strain>
    </source>
</reference>
<keyword evidence="3" id="KW-1185">Reference proteome</keyword>
<dbReference type="AlphaFoldDB" id="A0A4R1RNE4"/>
<protein>
    <submittedName>
        <fullName evidence="2">Uncharacterized protein</fullName>
    </submittedName>
</protein>